<dbReference type="InterPro" id="IPR008506">
    <property type="entry name" value="SND2/TMEM208"/>
</dbReference>
<evidence type="ECO:0000256" key="2">
    <source>
        <dbReference type="ARBA" id="ARBA00009950"/>
    </source>
</evidence>
<dbReference type="PANTHER" id="PTHR13505:SF7">
    <property type="entry name" value="TRANSMEMBRANE PROTEIN 208"/>
    <property type="match status" value="1"/>
</dbReference>
<keyword evidence="4 9" id="KW-0812">Transmembrane</keyword>
<dbReference type="AlphaFoldDB" id="A0A4Y7M1Y9"/>
<dbReference type="GO" id="GO:0006624">
    <property type="term" value="P:vacuolar protein processing"/>
    <property type="evidence" value="ECO:0007669"/>
    <property type="project" value="TreeGrafter"/>
</dbReference>
<evidence type="ECO:0000256" key="5">
    <source>
        <dbReference type="ARBA" id="ARBA00022824"/>
    </source>
</evidence>
<dbReference type="PANTHER" id="PTHR13505">
    <property type="entry name" value="TRANSMEMBRANE PROTEIN 208"/>
    <property type="match status" value="1"/>
</dbReference>
<comment type="similarity">
    <text evidence="2">Belongs to the TMEM208 family.</text>
</comment>
<keyword evidence="7 9" id="KW-0472">Membrane</keyword>
<dbReference type="GO" id="GO:0005789">
    <property type="term" value="C:endoplasmic reticulum membrane"/>
    <property type="evidence" value="ECO:0007669"/>
    <property type="project" value="UniProtKB-SubCell"/>
</dbReference>
<evidence type="ECO:0000256" key="9">
    <source>
        <dbReference type="SAM" id="Phobius"/>
    </source>
</evidence>
<dbReference type="EMBL" id="LR004935">
    <property type="protein sequence ID" value="SVE74554.1"/>
    <property type="molecule type" value="mRNA"/>
</dbReference>
<gene>
    <name evidence="10" type="primary">EOG090X0IGL</name>
</gene>
<evidence type="ECO:0000256" key="6">
    <source>
        <dbReference type="ARBA" id="ARBA00022989"/>
    </source>
</evidence>
<feature type="compositionally biased region" description="Basic residues" evidence="8">
    <location>
        <begin position="172"/>
        <end position="184"/>
    </location>
</feature>
<feature type="transmembrane region" description="Helical" evidence="9">
    <location>
        <begin position="130"/>
        <end position="147"/>
    </location>
</feature>
<feature type="transmembrane region" description="Helical" evidence="9">
    <location>
        <begin position="63"/>
        <end position="80"/>
    </location>
</feature>
<sequence length="184" mass="21236">MLCCYLIITQEKKSTKQATKGQKQIVEENVATLSFYRNMSVAAVAFYVSACGVFWSTTTSFDIVLVFLCAFTKFCCYRFMTYMARAKYSETEQLLDGGIDLNMESGLSEHIKDAIILTSATEVLSSISSYFWLILLVIPCRLFHMAWKNFLGPWFFQKAPAAEQEAQDDKKQRKLERRLKRQQH</sequence>
<reference evidence="10" key="1">
    <citation type="submission" date="2018-08" db="EMBL/GenBank/DDBJ databases">
        <authorList>
            <person name="Cornetti L."/>
        </authorList>
    </citation>
    <scope>NUCLEOTIDE SEQUENCE</scope>
    <source>
        <strain evidence="10">ZW-BAR-1</strain>
    </source>
</reference>
<evidence type="ECO:0000256" key="1">
    <source>
        <dbReference type="ARBA" id="ARBA00004477"/>
    </source>
</evidence>
<protein>
    <recommendedName>
        <fullName evidence="3">Transmembrane protein 208</fullName>
    </recommendedName>
</protein>
<keyword evidence="6 9" id="KW-1133">Transmembrane helix</keyword>
<evidence type="ECO:0000256" key="8">
    <source>
        <dbReference type="SAM" id="MobiDB-lite"/>
    </source>
</evidence>
<evidence type="ECO:0000256" key="7">
    <source>
        <dbReference type="ARBA" id="ARBA00023136"/>
    </source>
</evidence>
<evidence type="ECO:0000256" key="4">
    <source>
        <dbReference type="ARBA" id="ARBA00022692"/>
    </source>
</evidence>
<proteinExistence type="evidence at transcript level"/>
<dbReference type="GO" id="GO:0005773">
    <property type="term" value="C:vacuole"/>
    <property type="evidence" value="ECO:0007669"/>
    <property type="project" value="GOC"/>
</dbReference>
<feature type="transmembrane region" description="Helical" evidence="9">
    <location>
        <begin position="39"/>
        <end position="57"/>
    </location>
</feature>
<accession>A0A4Y7M1Y9</accession>
<comment type="subcellular location">
    <subcellularLocation>
        <location evidence="1">Endoplasmic reticulum membrane</location>
        <topology evidence="1">Multi-pass membrane protein</topology>
    </subcellularLocation>
</comment>
<dbReference type="Pfam" id="PF05620">
    <property type="entry name" value="TMEM208_SND2"/>
    <property type="match status" value="1"/>
</dbReference>
<feature type="region of interest" description="Disordered" evidence="8">
    <location>
        <begin position="162"/>
        <end position="184"/>
    </location>
</feature>
<name>A0A4Y7M1Y9_9CRUS</name>
<evidence type="ECO:0000256" key="3">
    <source>
        <dbReference type="ARBA" id="ARBA00015033"/>
    </source>
</evidence>
<evidence type="ECO:0000313" key="10">
    <source>
        <dbReference type="EMBL" id="SVE74554.1"/>
    </source>
</evidence>
<organism evidence="10">
    <name type="scientific">Daphnia barbata</name>
    <dbReference type="NCBI Taxonomy" id="414587"/>
    <lineage>
        <taxon>Eukaryota</taxon>
        <taxon>Metazoa</taxon>
        <taxon>Ecdysozoa</taxon>
        <taxon>Arthropoda</taxon>
        <taxon>Crustacea</taxon>
        <taxon>Branchiopoda</taxon>
        <taxon>Diplostraca</taxon>
        <taxon>Cladocera</taxon>
        <taxon>Anomopoda</taxon>
        <taxon>Daphniidae</taxon>
        <taxon>Daphnia</taxon>
    </lineage>
</organism>
<keyword evidence="5" id="KW-0256">Endoplasmic reticulum</keyword>